<gene>
    <name evidence="2" type="ORF">NU08_1572</name>
</gene>
<feature type="transmembrane region" description="Helical" evidence="1">
    <location>
        <begin position="40"/>
        <end position="61"/>
    </location>
</feature>
<protein>
    <submittedName>
        <fullName evidence="2">Uncharacterized protein</fullName>
    </submittedName>
</protein>
<evidence type="ECO:0000313" key="2">
    <source>
        <dbReference type="EMBL" id="RYJ39264.1"/>
    </source>
</evidence>
<dbReference type="RefSeq" id="WP_129746543.1">
    <property type="nucleotide sequence ID" value="NZ_JUIV01000004.1"/>
</dbReference>
<dbReference type="Proteomes" id="UP000290433">
    <property type="component" value="Unassembled WGS sequence"/>
</dbReference>
<comment type="caution">
    <text evidence="2">The sequence shown here is derived from an EMBL/GenBank/DDBJ whole genome shotgun (WGS) entry which is preliminary data.</text>
</comment>
<keyword evidence="1" id="KW-0812">Transmembrane</keyword>
<organism evidence="2 3">
    <name type="scientific">Flavobacterium anhuiense</name>
    <dbReference type="NCBI Taxonomy" id="459526"/>
    <lineage>
        <taxon>Bacteria</taxon>
        <taxon>Pseudomonadati</taxon>
        <taxon>Bacteroidota</taxon>
        <taxon>Flavobacteriia</taxon>
        <taxon>Flavobacteriales</taxon>
        <taxon>Flavobacteriaceae</taxon>
        <taxon>Flavobacterium</taxon>
    </lineage>
</organism>
<proteinExistence type="predicted"/>
<dbReference type="OrthoDB" id="795301at2"/>
<evidence type="ECO:0000256" key="1">
    <source>
        <dbReference type="SAM" id="Phobius"/>
    </source>
</evidence>
<keyword evidence="1" id="KW-0472">Membrane</keyword>
<accession>A0A444W0F9</accession>
<reference evidence="2 3" key="1">
    <citation type="submission" date="2014-12" db="EMBL/GenBank/DDBJ databases">
        <title>Genome sequence of Flavobacterium anhuiense RCM74.</title>
        <authorList>
            <person name="Kim J.F."/>
            <person name="Song J.Y."/>
            <person name="Kwak M.-J."/>
            <person name="Lee S.-W."/>
        </authorList>
    </citation>
    <scope>NUCLEOTIDE SEQUENCE [LARGE SCALE GENOMIC DNA]</scope>
    <source>
        <strain evidence="2 3">RCM74</strain>
    </source>
</reference>
<name>A0A444W0F9_9FLAO</name>
<feature type="transmembrane region" description="Helical" evidence="1">
    <location>
        <begin position="67"/>
        <end position="86"/>
    </location>
</feature>
<dbReference type="EMBL" id="JUIV01000004">
    <property type="protein sequence ID" value="RYJ39264.1"/>
    <property type="molecule type" value="Genomic_DNA"/>
</dbReference>
<keyword evidence="1" id="KW-1133">Transmembrane helix</keyword>
<feature type="transmembrane region" description="Helical" evidence="1">
    <location>
        <begin position="147"/>
        <end position="169"/>
    </location>
</feature>
<feature type="transmembrane region" description="Helical" evidence="1">
    <location>
        <begin position="124"/>
        <end position="141"/>
    </location>
</feature>
<evidence type="ECO:0000313" key="3">
    <source>
        <dbReference type="Proteomes" id="UP000290433"/>
    </source>
</evidence>
<dbReference type="AlphaFoldDB" id="A0A444W0F9"/>
<sequence>MDNDNNIDFKDLWKKQSVSQPDMTDLLARINKFKKTGLRCLWLTNILLLGTSAFIAFVWFYYQPQFISTKIGIVLVILAMVIYLMVYNKLLGNYKNIEANQTNQEYLQNLILIKKKQNFMQTKLMTLYFVLLTVGICLYMYEYASRMTAWMAILTYGITLLWMLFNWLYIHPKQTKKQQEKINSLIEKFEEVNNQLES</sequence>